<keyword evidence="7" id="KW-1185">Reference proteome</keyword>
<sequence length="264" mass="29422">MLEVQRLNCGYARRTVLEDITFDLNPGELLCLLGPNGVGKTTLFKTLLGLLPPRSGEIRLDGRPTRHWSRREFARWVGYVPQAHTPPFPFQVEDVVAMGRTAHGSLFSGPGQEGRKVAAEALETLGISALAKASYTEISGGERQLVLIARALAQQPRILVMDEPTSNLDYGNQLKVMAHIRQIAHGRDMGIILTTHHPDHALLYASRVLTLDREKRYRVGDPATLISEDYLRRTYGVETEIHEIDRHDGRKTRICIPAGDTGKT</sequence>
<dbReference type="SMART" id="SM00382">
    <property type="entry name" value="AAA"/>
    <property type="match status" value="1"/>
</dbReference>
<gene>
    <name evidence="6" type="ordered locus">Avin_26450</name>
</gene>
<accession>C1DJQ2</accession>
<evidence type="ECO:0000256" key="4">
    <source>
        <dbReference type="ARBA" id="ARBA00022840"/>
    </source>
</evidence>
<dbReference type="PANTHER" id="PTHR42734">
    <property type="entry name" value="METAL TRANSPORT SYSTEM ATP-BINDING PROTEIN TM_0124-RELATED"/>
    <property type="match status" value="1"/>
</dbReference>
<dbReference type="FunFam" id="3.40.50.300:FF:000134">
    <property type="entry name" value="Iron-enterobactin ABC transporter ATP-binding protein"/>
    <property type="match status" value="1"/>
</dbReference>
<dbReference type="PROSITE" id="PS00211">
    <property type="entry name" value="ABC_TRANSPORTER_1"/>
    <property type="match status" value="1"/>
</dbReference>
<dbReference type="GO" id="GO:0016887">
    <property type="term" value="F:ATP hydrolysis activity"/>
    <property type="evidence" value="ECO:0007669"/>
    <property type="project" value="InterPro"/>
</dbReference>
<dbReference type="PROSITE" id="PS50893">
    <property type="entry name" value="ABC_TRANSPORTER_2"/>
    <property type="match status" value="1"/>
</dbReference>
<proteinExistence type="inferred from homology"/>
<dbReference type="EnsemblBacteria" id="ACO78821">
    <property type="protein sequence ID" value="ACO78821"/>
    <property type="gene ID" value="Avin_26450"/>
</dbReference>
<evidence type="ECO:0000256" key="1">
    <source>
        <dbReference type="ARBA" id="ARBA00005417"/>
    </source>
</evidence>
<dbReference type="KEGG" id="avn:Avin_26450"/>
<dbReference type="CDD" id="cd03214">
    <property type="entry name" value="ABC_Iron-Siderophores_B12_Hemin"/>
    <property type="match status" value="1"/>
</dbReference>
<keyword evidence="4" id="KW-0067">ATP-binding</keyword>
<dbReference type="OrthoDB" id="5292475at2"/>
<keyword evidence="3" id="KW-0547">Nucleotide-binding</keyword>
<dbReference type="GeneID" id="88185787"/>
<organism evidence="6 7">
    <name type="scientific">Azotobacter vinelandii (strain DJ / ATCC BAA-1303)</name>
    <dbReference type="NCBI Taxonomy" id="322710"/>
    <lineage>
        <taxon>Bacteria</taxon>
        <taxon>Pseudomonadati</taxon>
        <taxon>Pseudomonadota</taxon>
        <taxon>Gammaproteobacteria</taxon>
        <taxon>Pseudomonadales</taxon>
        <taxon>Pseudomonadaceae</taxon>
        <taxon>Azotobacter</taxon>
    </lineage>
</organism>
<keyword evidence="2" id="KW-0813">Transport</keyword>
<dbReference type="RefSeq" id="WP_012701212.1">
    <property type="nucleotide sequence ID" value="NC_012560.1"/>
</dbReference>
<comment type="similarity">
    <text evidence="1">Belongs to the ABC transporter superfamily.</text>
</comment>
<dbReference type="HOGENOM" id="CLU_000604_1_11_6"/>
<dbReference type="Proteomes" id="UP000002424">
    <property type="component" value="Chromosome"/>
</dbReference>
<evidence type="ECO:0000256" key="2">
    <source>
        <dbReference type="ARBA" id="ARBA00022448"/>
    </source>
</evidence>
<dbReference type="InterPro" id="IPR017871">
    <property type="entry name" value="ABC_transporter-like_CS"/>
</dbReference>
<dbReference type="Pfam" id="PF00005">
    <property type="entry name" value="ABC_tran"/>
    <property type="match status" value="1"/>
</dbReference>
<dbReference type="SUPFAM" id="SSF52540">
    <property type="entry name" value="P-loop containing nucleoside triphosphate hydrolases"/>
    <property type="match status" value="1"/>
</dbReference>
<dbReference type="GO" id="GO:0005524">
    <property type="term" value="F:ATP binding"/>
    <property type="evidence" value="ECO:0007669"/>
    <property type="project" value="UniProtKB-KW"/>
</dbReference>
<evidence type="ECO:0000313" key="6">
    <source>
        <dbReference type="EMBL" id="ACO78821.1"/>
    </source>
</evidence>
<evidence type="ECO:0000313" key="7">
    <source>
        <dbReference type="Proteomes" id="UP000002424"/>
    </source>
</evidence>
<dbReference type="InterPro" id="IPR003439">
    <property type="entry name" value="ABC_transporter-like_ATP-bd"/>
</dbReference>
<dbReference type="STRING" id="322710.Avin_26450"/>
<dbReference type="InterPro" id="IPR003593">
    <property type="entry name" value="AAA+_ATPase"/>
</dbReference>
<dbReference type="AlphaFoldDB" id="C1DJQ2"/>
<protein>
    <submittedName>
        <fullName evidence="6">ABC transporter protein</fullName>
    </submittedName>
</protein>
<dbReference type="EMBL" id="CP001157">
    <property type="protein sequence ID" value="ACO78821.1"/>
    <property type="molecule type" value="Genomic_DNA"/>
</dbReference>
<dbReference type="InterPro" id="IPR050153">
    <property type="entry name" value="Metal_Ion_Import_ABC"/>
</dbReference>
<feature type="domain" description="ABC transporter" evidence="5">
    <location>
        <begin position="2"/>
        <end position="238"/>
    </location>
</feature>
<dbReference type="eggNOG" id="COG1120">
    <property type="taxonomic scope" value="Bacteria"/>
</dbReference>
<reference evidence="6 7" key="1">
    <citation type="journal article" date="2009" name="J. Bacteriol.">
        <title>Genome sequence of Azotobacter vinelandii, an obligate aerobe specialized to support diverse anaerobic metabolic processes.</title>
        <authorList>
            <person name="Setubal J.C."/>
            <person name="dos Santos P."/>
            <person name="Goldman B.S."/>
            <person name="Ertesvag H."/>
            <person name="Espin G."/>
            <person name="Rubio L.M."/>
            <person name="Valla S."/>
            <person name="Almeida N.F."/>
            <person name="Balasubramanian D."/>
            <person name="Cromes L."/>
            <person name="Curatti L."/>
            <person name="Du Z."/>
            <person name="Godsy E."/>
            <person name="Goodner B."/>
            <person name="Hellner-Burris K."/>
            <person name="Hernandez J.A."/>
            <person name="Houmiel K."/>
            <person name="Imperial J."/>
            <person name="Kennedy C."/>
            <person name="Larson T.J."/>
            <person name="Latreille P."/>
            <person name="Ligon L.S."/>
            <person name="Lu J."/>
            <person name="Maerk M."/>
            <person name="Miller N.M."/>
            <person name="Norton S."/>
            <person name="O'Carroll I.P."/>
            <person name="Paulsen I."/>
            <person name="Raulfs E.C."/>
            <person name="Roemer R."/>
            <person name="Rosser J."/>
            <person name="Segura D."/>
            <person name="Slater S."/>
            <person name="Stricklin S.L."/>
            <person name="Studholme D.J."/>
            <person name="Sun J."/>
            <person name="Viana C.J."/>
            <person name="Wallin E."/>
            <person name="Wang B."/>
            <person name="Wheeler C."/>
            <person name="Zhu H."/>
            <person name="Dean D.R."/>
            <person name="Dixon R."/>
            <person name="Wood D."/>
        </authorList>
    </citation>
    <scope>NUCLEOTIDE SEQUENCE [LARGE SCALE GENOMIC DNA]</scope>
    <source>
        <strain evidence="7">DJ / ATCC BAA-1303</strain>
    </source>
</reference>
<dbReference type="InterPro" id="IPR027417">
    <property type="entry name" value="P-loop_NTPase"/>
</dbReference>
<name>C1DJQ2_AZOVD</name>
<dbReference type="PANTHER" id="PTHR42734:SF19">
    <property type="entry name" value="IRON COMPOUNDS ABC TRANSPORTER, ATP-BINDING PROTEIN"/>
    <property type="match status" value="1"/>
</dbReference>
<evidence type="ECO:0000259" key="5">
    <source>
        <dbReference type="PROSITE" id="PS50893"/>
    </source>
</evidence>
<dbReference type="Gene3D" id="3.40.50.300">
    <property type="entry name" value="P-loop containing nucleotide triphosphate hydrolases"/>
    <property type="match status" value="1"/>
</dbReference>
<evidence type="ECO:0000256" key="3">
    <source>
        <dbReference type="ARBA" id="ARBA00022741"/>
    </source>
</evidence>